<keyword evidence="11" id="KW-0472">Membrane</keyword>
<evidence type="ECO:0000256" key="6">
    <source>
        <dbReference type="ARBA" id="ARBA00022792"/>
    </source>
</evidence>
<dbReference type="GO" id="GO:0005743">
    <property type="term" value="C:mitochondrial inner membrane"/>
    <property type="evidence" value="ECO:0007669"/>
    <property type="project" value="UniProtKB-SubCell"/>
</dbReference>
<evidence type="ECO:0000313" key="14">
    <source>
        <dbReference type="Proteomes" id="UP000268321"/>
    </source>
</evidence>
<dbReference type="PANTHER" id="PTHR12358:SF101">
    <property type="entry name" value="MITOCHONDRIAL IMPORT INNER MEMBRANE TRANSLOCASE SUBUNIT TIM54"/>
    <property type="match status" value="1"/>
</dbReference>
<evidence type="ECO:0000313" key="13">
    <source>
        <dbReference type="EMBL" id="RKP32621.1"/>
    </source>
</evidence>
<evidence type="ECO:0000256" key="5">
    <source>
        <dbReference type="ARBA" id="ARBA00022692"/>
    </source>
</evidence>
<evidence type="ECO:0000256" key="11">
    <source>
        <dbReference type="ARBA" id="ARBA00023136"/>
    </source>
</evidence>
<dbReference type="AlphaFoldDB" id="A0A4P9ZJN5"/>
<accession>A0A4P9ZJN5</accession>
<keyword evidence="9" id="KW-0811">Translocation</keyword>
<keyword evidence="4" id="KW-0813">Transport</keyword>
<sequence>MTEKSKPDAAKAAKPKKQWSNPALRAMGIPRFSLPSRNWMIFCSVLASVGGSIYYDKQQQKAVRDRYVAQVAHLANEECAANRLPRKLTVFIAPPPNDFLEESLRHFRRYIKPILDAAAIDFDVYTEMRQGDIRAQVAEKIRQLRRAQAEQQRAAAEKQVQEAREHSWRPEHLVSRAELYEVKDLLGLYRVVEPTKPVCDHVDDAALCGGVVCIGRGSYKEYLTGIHEGFLGPLEAPVVEAGLVGASKISQKSELFDADASSDAQLSVPVPFISATDYKNCVLAPEFDFSQNILSKDGVPVLFEQPVYVFPVPKISGFTRIPEKIYNYFTRRKLAEDVSEKTLVVVHGKSRPFEYKDKYLASEEELDWPKKWVEKGKAKKSEWVQKLEVDDRVTRRLRVFDR</sequence>
<evidence type="ECO:0000256" key="4">
    <source>
        <dbReference type="ARBA" id="ARBA00022448"/>
    </source>
</evidence>
<evidence type="ECO:0000256" key="10">
    <source>
        <dbReference type="ARBA" id="ARBA00023128"/>
    </source>
</evidence>
<dbReference type="Pfam" id="PF11711">
    <property type="entry name" value="Tim54"/>
    <property type="match status" value="2"/>
</dbReference>
<evidence type="ECO:0000256" key="2">
    <source>
        <dbReference type="ARBA" id="ARBA00006355"/>
    </source>
</evidence>
<gene>
    <name evidence="13" type="ORF">METBISCDRAFT_11800</name>
</gene>
<name>A0A4P9ZJN5_9ASCO</name>
<dbReference type="OrthoDB" id="5598305at2759"/>
<keyword evidence="8" id="KW-1133">Transmembrane helix</keyword>
<keyword evidence="5" id="KW-0812">Transmembrane</keyword>
<protein>
    <recommendedName>
        <fullName evidence="3">Mitochondrial import inner membrane translocase subunit TIM54</fullName>
    </recommendedName>
</protein>
<comment type="subcellular location">
    <subcellularLocation>
        <location evidence="1">Mitochondrion inner membrane</location>
        <topology evidence="1">Single-pass membrane protein</topology>
    </subcellularLocation>
</comment>
<dbReference type="GO" id="GO:0015031">
    <property type="term" value="P:protein transport"/>
    <property type="evidence" value="ECO:0007669"/>
    <property type="project" value="UniProtKB-KW"/>
</dbReference>
<evidence type="ECO:0000256" key="7">
    <source>
        <dbReference type="ARBA" id="ARBA00022927"/>
    </source>
</evidence>
<reference evidence="14" key="1">
    <citation type="journal article" date="2018" name="Nat. Microbiol.">
        <title>Leveraging single-cell genomics to expand the fungal tree of life.</title>
        <authorList>
            <person name="Ahrendt S.R."/>
            <person name="Quandt C.A."/>
            <person name="Ciobanu D."/>
            <person name="Clum A."/>
            <person name="Salamov A."/>
            <person name="Andreopoulos B."/>
            <person name="Cheng J.F."/>
            <person name="Woyke T."/>
            <person name="Pelin A."/>
            <person name="Henrissat B."/>
            <person name="Reynolds N.K."/>
            <person name="Benny G.L."/>
            <person name="Smith M.E."/>
            <person name="James T.Y."/>
            <person name="Grigoriev I.V."/>
        </authorList>
    </citation>
    <scope>NUCLEOTIDE SEQUENCE [LARGE SCALE GENOMIC DNA]</scope>
    <source>
        <strain evidence="14">Baker2002</strain>
    </source>
</reference>
<evidence type="ECO:0000256" key="8">
    <source>
        <dbReference type="ARBA" id="ARBA00022989"/>
    </source>
</evidence>
<proteinExistence type="inferred from homology"/>
<keyword evidence="10" id="KW-0496">Mitochondrion</keyword>
<evidence type="ECO:0000256" key="9">
    <source>
        <dbReference type="ARBA" id="ARBA00023010"/>
    </source>
</evidence>
<evidence type="ECO:0000256" key="3">
    <source>
        <dbReference type="ARBA" id="ARBA00020796"/>
    </source>
</evidence>
<dbReference type="InterPro" id="IPR021056">
    <property type="entry name" value="Mt_import_IM_translocase_Tim54"/>
</dbReference>
<evidence type="ECO:0000256" key="12">
    <source>
        <dbReference type="SAM" id="Coils"/>
    </source>
</evidence>
<keyword evidence="14" id="KW-1185">Reference proteome</keyword>
<dbReference type="EMBL" id="ML004430">
    <property type="protein sequence ID" value="RKP32621.1"/>
    <property type="molecule type" value="Genomic_DNA"/>
</dbReference>
<comment type="similarity">
    <text evidence="2">Belongs to the TIM54 family.</text>
</comment>
<dbReference type="InterPro" id="IPR050187">
    <property type="entry name" value="Lipid_Phosphate_FormReg"/>
</dbReference>
<feature type="coiled-coil region" evidence="12">
    <location>
        <begin position="134"/>
        <end position="166"/>
    </location>
</feature>
<dbReference type="Proteomes" id="UP000268321">
    <property type="component" value="Unassembled WGS sequence"/>
</dbReference>
<keyword evidence="12" id="KW-0175">Coiled coil</keyword>
<evidence type="ECO:0000256" key="1">
    <source>
        <dbReference type="ARBA" id="ARBA00004434"/>
    </source>
</evidence>
<keyword evidence="6" id="KW-0999">Mitochondrion inner membrane</keyword>
<dbReference type="PANTHER" id="PTHR12358">
    <property type="entry name" value="SPHINGOSINE KINASE"/>
    <property type="match status" value="1"/>
</dbReference>
<keyword evidence="7" id="KW-0653">Protein transport</keyword>
<organism evidence="13 14">
    <name type="scientific">Metschnikowia bicuspidata</name>
    <dbReference type="NCBI Taxonomy" id="27322"/>
    <lineage>
        <taxon>Eukaryota</taxon>
        <taxon>Fungi</taxon>
        <taxon>Dikarya</taxon>
        <taxon>Ascomycota</taxon>
        <taxon>Saccharomycotina</taxon>
        <taxon>Pichiomycetes</taxon>
        <taxon>Metschnikowiaceae</taxon>
        <taxon>Metschnikowia</taxon>
    </lineage>
</organism>